<organism evidence="1 2">
    <name type="scientific">Dokdonia ponticola</name>
    <dbReference type="NCBI Taxonomy" id="2041041"/>
    <lineage>
        <taxon>Bacteria</taxon>
        <taxon>Pseudomonadati</taxon>
        <taxon>Bacteroidota</taxon>
        <taxon>Flavobacteriia</taxon>
        <taxon>Flavobacteriales</taxon>
        <taxon>Flavobacteriaceae</taxon>
        <taxon>Dokdonia</taxon>
    </lineage>
</organism>
<comment type="caution">
    <text evidence="1">The sequence shown here is derived from an EMBL/GenBank/DDBJ whole genome shotgun (WGS) entry which is preliminary data.</text>
</comment>
<gene>
    <name evidence="1" type="ORF">ACFO3O_03470</name>
</gene>
<keyword evidence="2" id="KW-1185">Reference proteome</keyword>
<dbReference type="SUPFAM" id="SSF51206">
    <property type="entry name" value="cAMP-binding domain-like"/>
    <property type="match status" value="1"/>
</dbReference>
<sequence length="186" mass="22071">MKEIIQSHTHVSDEVYQLFLDTAIKKEVPKNQILFYPEKVNHKYLFIEEGLLRGYRIIDGKEYTHHFYVSNWFATDFKSYLTNKPSEIYIETLTDAVYYEFDKKDLLRLYSEHHALEKLGRIIAEKAYLFTVEKLTNMQTLDLKERYQNLVEQNPALFQSVPQKYIASYIGVSEQSLSRIKNNIIS</sequence>
<dbReference type="EMBL" id="JBHSFV010000001">
    <property type="protein sequence ID" value="MFC4632950.1"/>
    <property type="molecule type" value="Genomic_DNA"/>
</dbReference>
<evidence type="ECO:0000313" key="1">
    <source>
        <dbReference type="EMBL" id="MFC4632950.1"/>
    </source>
</evidence>
<dbReference type="InterPro" id="IPR018490">
    <property type="entry name" value="cNMP-bd_dom_sf"/>
</dbReference>
<dbReference type="Proteomes" id="UP001596043">
    <property type="component" value="Unassembled WGS sequence"/>
</dbReference>
<accession>A0ABV9HU07</accession>
<dbReference type="Gene3D" id="2.60.120.10">
    <property type="entry name" value="Jelly Rolls"/>
    <property type="match status" value="1"/>
</dbReference>
<dbReference type="RefSeq" id="WP_379977108.1">
    <property type="nucleotide sequence ID" value="NZ_JBHSFV010000001.1"/>
</dbReference>
<name>A0ABV9HU07_9FLAO</name>
<protein>
    <submittedName>
        <fullName evidence="1">Crp/Fnr family transcriptional regulator</fullName>
    </submittedName>
</protein>
<reference evidence="2" key="1">
    <citation type="journal article" date="2019" name="Int. J. Syst. Evol. Microbiol.">
        <title>The Global Catalogue of Microorganisms (GCM) 10K type strain sequencing project: providing services to taxonomists for standard genome sequencing and annotation.</title>
        <authorList>
            <consortium name="The Broad Institute Genomics Platform"/>
            <consortium name="The Broad Institute Genome Sequencing Center for Infectious Disease"/>
            <person name="Wu L."/>
            <person name="Ma J."/>
        </authorList>
    </citation>
    <scope>NUCLEOTIDE SEQUENCE [LARGE SCALE GENOMIC DNA]</scope>
    <source>
        <strain evidence="2">YJ-61-S</strain>
    </source>
</reference>
<evidence type="ECO:0000313" key="2">
    <source>
        <dbReference type="Proteomes" id="UP001596043"/>
    </source>
</evidence>
<dbReference type="InterPro" id="IPR014710">
    <property type="entry name" value="RmlC-like_jellyroll"/>
</dbReference>
<proteinExistence type="predicted"/>